<protein>
    <recommendedName>
        <fullName evidence="3">Flagellar assembly protein FliH/Type III secretion system HrpE domain-containing protein</fullName>
    </recommendedName>
</protein>
<keyword evidence="2" id="KW-1185">Reference proteome</keyword>
<reference evidence="1 2" key="1">
    <citation type="submission" date="2020-04" db="EMBL/GenBank/DDBJ databases">
        <authorList>
            <person name="Zhang R."/>
            <person name="Schippers A."/>
        </authorList>
    </citation>
    <scope>NUCLEOTIDE SEQUENCE [LARGE SCALE GENOMIC DNA]</scope>
    <source>
        <strain evidence="1 2">DSM 109850</strain>
    </source>
</reference>
<evidence type="ECO:0000313" key="1">
    <source>
        <dbReference type="EMBL" id="NMP23549.1"/>
    </source>
</evidence>
<sequence>MISSSRVLKAHQQTVGRQRVAVEVRLPDPPADFEPEITEVVSEVVDRAKSEARAIIEEAEAQAGALREQAQRDGFDAGYQAGMADGKKAAIESWQAIRQQLEEPLLLMAKTRDYLGRLNDESTLALAAALSLAVYSRLKLERLDVITAYIEELASTVDGQKVTLFLDPTWGPRLKALEELLETSVPNLVVMVDDALAQGVMRVEGEAGGALGGPWVSLKALLEEVLG</sequence>
<gene>
    <name evidence="1" type="ORF">HIJ39_14475</name>
</gene>
<proteinExistence type="predicted"/>
<name>A0A7Y0L579_9FIRM</name>
<dbReference type="EMBL" id="JABBVZ010000055">
    <property type="protein sequence ID" value="NMP23549.1"/>
    <property type="molecule type" value="Genomic_DNA"/>
</dbReference>
<organism evidence="1 2">
    <name type="scientific">Sulfobacillus harzensis</name>
    <dbReference type="NCBI Taxonomy" id="2729629"/>
    <lineage>
        <taxon>Bacteria</taxon>
        <taxon>Bacillati</taxon>
        <taxon>Bacillota</taxon>
        <taxon>Clostridia</taxon>
        <taxon>Eubacteriales</taxon>
        <taxon>Clostridiales Family XVII. Incertae Sedis</taxon>
        <taxon>Sulfobacillus</taxon>
    </lineage>
</organism>
<evidence type="ECO:0008006" key="3">
    <source>
        <dbReference type="Google" id="ProtNLM"/>
    </source>
</evidence>
<accession>A0A7Y0L579</accession>
<dbReference type="RefSeq" id="WP_169100925.1">
    <property type="nucleotide sequence ID" value="NZ_JABBVZ010000055.1"/>
</dbReference>
<comment type="caution">
    <text evidence="1">The sequence shown here is derived from an EMBL/GenBank/DDBJ whole genome shotgun (WGS) entry which is preliminary data.</text>
</comment>
<dbReference type="Proteomes" id="UP000533476">
    <property type="component" value="Unassembled WGS sequence"/>
</dbReference>
<evidence type="ECO:0000313" key="2">
    <source>
        <dbReference type="Proteomes" id="UP000533476"/>
    </source>
</evidence>
<dbReference type="AlphaFoldDB" id="A0A7Y0L579"/>